<dbReference type="RefSeq" id="WP_092152297.1">
    <property type="nucleotide sequence ID" value="NZ_FNBX01000001.1"/>
</dbReference>
<evidence type="ECO:0000256" key="1">
    <source>
        <dbReference type="SAM" id="SignalP"/>
    </source>
</evidence>
<reference evidence="3" key="1">
    <citation type="submission" date="2016-10" db="EMBL/GenBank/DDBJ databases">
        <authorList>
            <person name="Varghese N."/>
            <person name="Submissions S."/>
        </authorList>
    </citation>
    <scope>NUCLEOTIDE SEQUENCE [LARGE SCALE GENOMIC DNA]</scope>
    <source>
        <strain evidence="3">KHC7</strain>
    </source>
</reference>
<dbReference type="EMBL" id="FNBX01000001">
    <property type="protein sequence ID" value="SDF03269.1"/>
    <property type="molecule type" value="Genomic_DNA"/>
</dbReference>
<name>A0A1G7HTB1_9BACT</name>
<accession>A0A1G7HTB1</accession>
<organism evidence="2 3">
    <name type="scientific">Desulfovibrio legallii</name>
    <dbReference type="NCBI Taxonomy" id="571438"/>
    <lineage>
        <taxon>Bacteria</taxon>
        <taxon>Pseudomonadati</taxon>
        <taxon>Thermodesulfobacteriota</taxon>
        <taxon>Desulfovibrionia</taxon>
        <taxon>Desulfovibrionales</taxon>
        <taxon>Desulfovibrionaceae</taxon>
        <taxon>Desulfovibrio</taxon>
    </lineage>
</organism>
<feature type="signal peptide" evidence="1">
    <location>
        <begin position="1"/>
        <end position="31"/>
    </location>
</feature>
<dbReference type="OrthoDB" id="5453642at2"/>
<gene>
    <name evidence="2" type="ORF">SAMN05192586_10113</name>
</gene>
<sequence length="329" mass="35543">MPCRRFRLPLLPLLALLLPLCTLSTGNAARANPTGERPPQLLRIVNNTGADVLNLCFTRQGRTQYVRLDMPPHGNDMVENPGGSADLRVDTGLALWRFAAVPLGKARALTFDSGEPPALTVALRPEGQRRIAGSVTPLLPGPEHGPVCHLDQFRPGMTMREVCALLDPHPPRDDNDAVLTSLGFAGMVWAARLSPGTEDSGGVGTDRLDHMELRRPLDAPTLDKLLKTLYAQGYAPWQAELPGLDMNFTEMTGRSAERPTALLRRTVDDFLAAGAGEATIMLAPQKLLPVLDDADAPHGDVQLFTLTLRCISRTLIVDVAAYQGSEGGR</sequence>
<keyword evidence="1" id="KW-0732">Signal</keyword>
<evidence type="ECO:0008006" key="4">
    <source>
        <dbReference type="Google" id="ProtNLM"/>
    </source>
</evidence>
<evidence type="ECO:0000313" key="3">
    <source>
        <dbReference type="Proteomes" id="UP000199355"/>
    </source>
</evidence>
<protein>
    <recommendedName>
        <fullName evidence="4">Peptidoglycan glycosyltransferase</fullName>
    </recommendedName>
</protein>
<feature type="chain" id="PRO_5011695349" description="Peptidoglycan glycosyltransferase" evidence="1">
    <location>
        <begin position="32"/>
        <end position="329"/>
    </location>
</feature>
<evidence type="ECO:0000313" key="2">
    <source>
        <dbReference type="EMBL" id="SDF03269.1"/>
    </source>
</evidence>
<keyword evidence="3" id="KW-1185">Reference proteome</keyword>
<dbReference type="AlphaFoldDB" id="A0A1G7HTB1"/>
<dbReference type="Proteomes" id="UP000199355">
    <property type="component" value="Unassembled WGS sequence"/>
</dbReference>
<proteinExistence type="predicted"/>